<dbReference type="SUPFAM" id="SSF46894">
    <property type="entry name" value="C-terminal effector domain of the bipartite response regulators"/>
    <property type="match status" value="1"/>
</dbReference>
<organism evidence="6 7">
    <name type="scientific">Chthoniobacter flavus Ellin428</name>
    <dbReference type="NCBI Taxonomy" id="497964"/>
    <lineage>
        <taxon>Bacteria</taxon>
        <taxon>Pseudomonadati</taxon>
        <taxon>Verrucomicrobiota</taxon>
        <taxon>Spartobacteria</taxon>
        <taxon>Chthoniobacterales</taxon>
        <taxon>Chthoniobacteraceae</taxon>
        <taxon>Chthoniobacter</taxon>
    </lineage>
</organism>
<dbReference type="InParanoid" id="B4CYB5"/>
<comment type="caution">
    <text evidence="6">The sequence shown here is derived from an EMBL/GenBank/DDBJ whole genome shotgun (WGS) entry which is preliminary data.</text>
</comment>
<dbReference type="eggNOG" id="COG2197">
    <property type="taxonomic scope" value="Bacteria"/>
</dbReference>
<dbReference type="PROSITE" id="PS00622">
    <property type="entry name" value="HTH_LUXR_1"/>
    <property type="match status" value="1"/>
</dbReference>
<reference evidence="6 7" key="1">
    <citation type="journal article" date="2011" name="J. Bacteriol.">
        <title>Genome sequence of Chthoniobacter flavus Ellin428, an aerobic heterotrophic soil bacterium.</title>
        <authorList>
            <person name="Kant R."/>
            <person name="van Passel M.W."/>
            <person name="Palva A."/>
            <person name="Lucas S."/>
            <person name="Lapidus A."/>
            <person name="Glavina Del Rio T."/>
            <person name="Dalin E."/>
            <person name="Tice H."/>
            <person name="Bruce D."/>
            <person name="Goodwin L."/>
            <person name="Pitluck S."/>
            <person name="Larimer F.W."/>
            <person name="Land M.L."/>
            <person name="Hauser L."/>
            <person name="Sangwan P."/>
            <person name="de Vos W.M."/>
            <person name="Janssen P.H."/>
            <person name="Smidt H."/>
        </authorList>
    </citation>
    <scope>NUCLEOTIDE SEQUENCE [LARGE SCALE GENOMIC DNA]</scope>
    <source>
        <strain evidence="6 7">Ellin428</strain>
    </source>
</reference>
<evidence type="ECO:0000259" key="4">
    <source>
        <dbReference type="PROSITE" id="PS50043"/>
    </source>
</evidence>
<name>B4CYB5_9BACT</name>
<dbReference type="CDD" id="cd06170">
    <property type="entry name" value="LuxR_C_like"/>
    <property type="match status" value="1"/>
</dbReference>
<evidence type="ECO:0000256" key="2">
    <source>
        <dbReference type="ARBA" id="ARBA00023125"/>
    </source>
</evidence>
<evidence type="ECO:0000313" key="7">
    <source>
        <dbReference type="Proteomes" id="UP000005824"/>
    </source>
</evidence>
<keyword evidence="7" id="KW-1185">Reference proteome</keyword>
<evidence type="ECO:0000313" key="6">
    <source>
        <dbReference type="EMBL" id="EDY20456.1"/>
    </source>
</evidence>
<feature type="modified residue" description="4-aspartylphosphate" evidence="3">
    <location>
        <position position="55"/>
    </location>
</feature>
<dbReference type="SUPFAM" id="SSF52172">
    <property type="entry name" value="CheY-like"/>
    <property type="match status" value="1"/>
</dbReference>
<dbReference type="AlphaFoldDB" id="B4CYB5"/>
<gene>
    <name evidence="6" type="ORF">CfE428DRAFT_1653</name>
</gene>
<dbReference type="InterPro" id="IPR001789">
    <property type="entry name" value="Sig_transdc_resp-reg_receiver"/>
</dbReference>
<dbReference type="Pfam" id="PF00196">
    <property type="entry name" value="GerE"/>
    <property type="match status" value="1"/>
</dbReference>
<sequence>MSIRIALVEDDQPFARTLQRYFALTSAVTCDVVFPNAEEALRKIPKLAPELLLVDINLPKMNGIEFVGQIVQRCPGMLCLMLTMYEESPLIFEALKAGACGYLLKRTPPQEIVTAIEEAKAGGSPMTPQIARHVVNFFQKQPVPPPAAPVEAGLAGREVEVLGLLAQGYLYKEIGESLGISTHTVNSHIRRIYEKLHVRSRSQAVAKYRGLIE</sequence>
<dbReference type="PROSITE" id="PS50110">
    <property type="entry name" value="RESPONSE_REGULATORY"/>
    <property type="match status" value="1"/>
</dbReference>
<dbReference type="PROSITE" id="PS50043">
    <property type="entry name" value="HTH_LUXR_2"/>
    <property type="match status" value="1"/>
</dbReference>
<evidence type="ECO:0000256" key="1">
    <source>
        <dbReference type="ARBA" id="ARBA00022553"/>
    </source>
</evidence>
<dbReference type="GO" id="GO:0003677">
    <property type="term" value="F:DNA binding"/>
    <property type="evidence" value="ECO:0007669"/>
    <property type="project" value="UniProtKB-KW"/>
</dbReference>
<accession>B4CYB5</accession>
<dbReference type="GO" id="GO:0000160">
    <property type="term" value="P:phosphorelay signal transduction system"/>
    <property type="evidence" value="ECO:0007669"/>
    <property type="project" value="InterPro"/>
</dbReference>
<dbReference type="InterPro" id="IPR016032">
    <property type="entry name" value="Sig_transdc_resp-reg_C-effctor"/>
</dbReference>
<dbReference type="Gene3D" id="3.40.50.2300">
    <property type="match status" value="1"/>
</dbReference>
<feature type="domain" description="HTH luxR-type" evidence="4">
    <location>
        <begin position="146"/>
        <end position="212"/>
    </location>
</feature>
<dbReference type="PRINTS" id="PR00038">
    <property type="entry name" value="HTHLUXR"/>
</dbReference>
<dbReference type="EMBL" id="ABVL01000004">
    <property type="protein sequence ID" value="EDY20456.1"/>
    <property type="molecule type" value="Genomic_DNA"/>
</dbReference>
<keyword evidence="1 3" id="KW-0597">Phosphoprotein</keyword>
<dbReference type="SMART" id="SM00421">
    <property type="entry name" value="HTH_LUXR"/>
    <property type="match status" value="1"/>
</dbReference>
<dbReference type="RefSeq" id="WP_006978979.1">
    <property type="nucleotide sequence ID" value="NZ_ABVL01000004.1"/>
</dbReference>
<dbReference type="Pfam" id="PF00072">
    <property type="entry name" value="Response_reg"/>
    <property type="match status" value="1"/>
</dbReference>
<feature type="domain" description="Response regulatory" evidence="5">
    <location>
        <begin position="4"/>
        <end position="120"/>
    </location>
</feature>
<dbReference type="Proteomes" id="UP000005824">
    <property type="component" value="Unassembled WGS sequence"/>
</dbReference>
<dbReference type="InterPro" id="IPR039420">
    <property type="entry name" value="WalR-like"/>
</dbReference>
<protein>
    <submittedName>
        <fullName evidence="6">Two component transcriptional regulator, LuxR family</fullName>
    </submittedName>
</protein>
<evidence type="ECO:0000256" key="3">
    <source>
        <dbReference type="PROSITE-ProRule" id="PRU00169"/>
    </source>
</evidence>
<dbReference type="GO" id="GO:0006355">
    <property type="term" value="P:regulation of DNA-templated transcription"/>
    <property type="evidence" value="ECO:0007669"/>
    <property type="project" value="InterPro"/>
</dbReference>
<dbReference type="InterPro" id="IPR058245">
    <property type="entry name" value="NreC/VraR/RcsB-like_REC"/>
</dbReference>
<dbReference type="SMART" id="SM00448">
    <property type="entry name" value="REC"/>
    <property type="match status" value="1"/>
</dbReference>
<proteinExistence type="predicted"/>
<evidence type="ECO:0000259" key="5">
    <source>
        <dbReference type="PROSITE" id="PS50110"/>
    </source>
</evidence>
<dbReference type="STRING" id="497964.CfE428DRAFT_1653"/>
<keyword evidence="2" id="KW-0238">DNA-binding</keyword>
<dbReference type="PANTHER" id="PTHR43214:SF43">
    <property type="entry name" value="TWO-COMPONENT RESPONSE REGULATOR"/>
    <property type="match status" value="1"/>
</dbReference>
<dbReference type="InterPro" id="IPR011006">
    <property type="entry name" value="CheY-like_superfamily"/>
</dbReference>
<dbReference type="InterPro" id="IPR000792">
    <property type="entry name" value="Tscrpt_reg_LuxR_C"/>
</dbReference>
<dbReference type="PANTHER" id="PTHR43214">
    <property type="entry name" value="TWO-COMPONENT RESPONSE REGULATOR"/>
    <property type="match status" value="1"/>
</dbReference>
<dbReference type="CDD" id="cd17535">
    <property type="entry name" value="REC_NarL-like"/>
    <property type="match status" value="1"/>
</dbReference>